<accession>A0A7W7N4T2</accession>
<name>A0A7W7N4T2_9CAUL</name>
<gene>
    <name evidence="1" type="ORF">HNP32_002475</name>
</gene>
<protein>
    <submittedName>
        <fullName evidence="1">Putative nucleic acid-binding protein</fullName>
    </submittedName>
</protein>
<dbReference type="Proteomes" id="UP000539957">
    <property type="component" value="Unassembled WGS sequence"/>
</dbReference>
<dbReference type="AlphaFoldDB" id="A0A7W7N4T2"/>
<dbReference type="EMBL" id="JACHKY010000004">
    <property type="protein sequence ID" value="MBB4798721.1"/>
    <property type="molecule type" value="Genomic_DNA"/>
</dbReference>
<organism evidence="1 2">
    <name type="scientific">Brevundimonas bullata</name>
    <dbReference type="NCBI Taxonomy" id="13160"/>
    <lineage>
        <taxon>Bacteria</taxon>
        <taxon>Pseudomonadati</taxon>
        <taxon>Pseudomonadota</taxon>
        <taxon>Alphaproteobacteria</taxon>
        <taxon>Caulobacterales</taxon>
        <taxon>Caulobacteraceae</taxon>
        <taxon>Brevundimonas</taxon>
    </lineage>
</organism>
<reference evidence="1 2" key="1">
    <citation type="submission" date="2020-08" db="EMBL/GenBank/DDBJ databases">
        <title>Functional genomics of gut bacteria from endangered species of beetles.</title>
        <authorList>
            <person name="Carlos-Shanley C."/>
        </authorList>
    </citation>
    <scope>NUCLEOTIDE SEQUENCE [LARGE SCALE GENOMIC DNA]</scope>
    <source>
        <strain evidence="1 2">S00123</strain>
    </source>
</reference>
<keyword evidence="2" id="KW-1185">Reference proteome</keyword>
<dbReference type="RefSeq" id="WP_184270711.1">
    <property type="nucleotide sequence ID" value="NZ_JACHKY010000004.1"/>
</dbReference>
<evidence type="ECO:0000313" key="1">
    <source>
        <dbReference type="EMBL" id="MBB4798721.1"/>
    </source>
</evidence>
<proteinExistence type="predicted"/>
<comment type="caution">
    <text evidence="1">The sequence shown here is derived from an EMBL/GenBank/DDBJ whole genome shotgun (WGS) entry which is preliminary data.</text>
</comment>
<dbReference type="Pfam" id="PF11848">
    <property type="entry name" value="DUF3368"/>
    <property type="match status" value="1"/>
</dbReference>
<dbReference type="InterPro" id="IPR021799">
    <property type="entry name" value="PIN-like_prokaryotic"/>
</dbReference>
<sequence>MDFPESGAEVSWQVADASVWINLAATGRCAEILAALGAPVAIVDVALRELQRGSSNGHDVLAHIEPLIQSGQIGVATMTPDDEDLFLSLVAGATAETLDDGEAATLAVAVRLKGIALIDERKATAIAKQRFPALDLRSTTEVLFATLPDEETRIGPLADALFLALRDARMRVPTHWQARVVEVLGPERARVCNSLPAHLRTIPIDAADIQFF</sequence>
<evidence type="ECO:0000313" key="2">
    <source>
        <dbReference type="Proteomes" id="UP000539957"/>
    </source>
</evidence>